<name>A0A382H689_9ZZZZ</name>
<gene>
    <name evidence="2" type="ORF">METZ01_LOCUS235672</name>
</gene>
<accession>A0A382H689</accession>
<evidence type="ECO:0000313" key="2">
    <source>
        <dbReference type="EMBL" id="SVB82818.1"/>
    </source>
</evidence>
<dbReference type="AlphaFoldDB" id="A0A382H689"/>
<feature type="transmembrane region" description="Helical" evidence="1">
    <location>
        <begin position="81"/>
        <end position="100"/>
    </location>
</feature>
<keyword evidence="1" id="KW-0812">Transmembrane</keyword>
<feature type="transmembrane region" description="Helical" evidence="1">
    <location>
        <begin position="54"/>
        <end position="74"/>
    </location>
</feature>
<feature type="non-terminal residue" evidence="2">
    <location>
        <position position="1"/>
    </location>
</feature>
<feature type="transmembrane region" description="Helical" evidence="1">
    <location>
        <begin position="106"/>
        <end position="128"/>
    </location>
</feature>
<dbReference type="EMBL" id="UINC01059424">
    <property type="protein sequence ID" value="SVB82818.1"/>
    <property type="molecule type" value="Genomic_DNA"/>
</dbReference>
<keyword evidence="1" id="KW-1133">Transmembrane helix</keyword>
<reference evidence="2" key="1">
    <citation type="submission" date="2018-05" db="EMBL/GenBank/DDBJ databases">
        <authorList>
            <person name="Lanie J.A."/>
            <person name="Ng W.-L."/>
            <person name="Kazmierczak K.M."/>
            <person name="Andrzejewski T.M."/>
            <person name="Davidsen T.M."/>
            <person name="Wayne K.J."/>
            <person name="Tettelin H."/>
            <person name="Glass J.I."/>
            <person name="Rusch D."/>
            <person name="Podicherti R."/>
            <person name="Tsui H.-C.T."/>
            <person name="Winkler M.E."/>
        </authorList>
    </citation>
    <scope>NUCLEOTIDE SEQUENCE</scope>
</reference>
<proteinExistence type="predicted"/>
<sequence>KAQYTGHGEKNILWLSLGMTFIIGGSVALVAFFWPQQIITVLFDDQYVEAAPLLQIISIAMGLLATSNVIFSYSLARSDFYYLRILYLGIMLMLIMVYLFHDSPMIIAQILLFSIAVIFIATLIWLGITYKNKPGSLSLKKT</sequence>
<organism evidence="2">
    <name type="scientific">marine metagenome</name>
    <dbReference type="NCBI Taxonomy" id="408172"/>
    <lineage>
        <taxon>unclassified sequences</taxon>
        <taxon>metagenomes</taxon>
        <taxon>ecological metagenomes</taxon>
    </lineage>
</organism>
<feature type="transmembrane region" description="Helical" evidence="1">
    <location>
        <begin position="12"/>
        <end position="34"/>
    </location>
</feature>
<protein>
    <recommendedName>
        <fullName evidence="3">Polysaccharide biosynthesis protein C-terminal domain-containing protein</fullName>
    </recommendedName>
</protein>
<evidence type="ECO:0000256" key="1">
    <source>
        <dbReference type="SAM" id="Phobius"/>
    </source>
</evidence>
<evidence type="ECO:0008006" key="3">
    <source>
        <dbReference type="Google" id="ProtNLM"/>
    </source>
</evidence>
<keyword evidence="1" id="KW-0472">Membrane</keyword>